<dbReference type="SMART" id="SM00065">
    <property type="entry name" value="GAF"/>
    <property type="match status" value="1"/>
</dbReference>
<evidence type="ECO:0000313" key="5">
    <source>
        <dbReference type="Proteomes" id="UP001595758"/>
    </source>
</evidence>
<dbReference type="SMART" id="SM00091">
    <property type="entry name" value="PAS"/>
    <property type="match status" value="2"/>
</dbReference>
<keyword evidence="1" id="KW-0812">Transmembrane</keyword>
<evidence type="ECO:0000313" key="4">
    <source>
        <dbReference type="EMBL" id="MFC3908651.1"/>
    </source>
</evidence>
<dbReference type="PROSITE" id="PS50113">
    <property type="entry name" value="PAC"/>
    <property type="match status" value="2"/>
</dbReference>
<dbReference type="CDD" id="cd00130">
    <property type="entry name" value="PAS"/>
    <property type="match status" value="2"/>
</dbReference>
<dbReference type="PROSITE" id="PS50887">
    <property type="entry name" value="GGDEF"/>
    <property type="match status" value="1"/>
</dbReference>
<dbReference type="EC" id="2.7.7.65" evidence="4"/>
<dbReference type="Gene3D" id="3.30.70.270">
    <property type="match status" value="1"/>
</dbReference>
<organism evidence="4 5">
    <name type="scientific">Legionella dresdenensis</name>
    <dbReference type="NCBI Taxonomy" id="450200"/>
    <lineage>
        <taxon>Bacteria</taxon>
        <taxon>Pseudomonadati</taxon>
        <taxon>Pseudomonadota</taxon>
        <taxon>Gammaproteobacteria</taxon>
        <taxon>Legionellales</taxon>
        <taxon>Legionellaceae</taxon>
        <taxon>Legionella</taxon>
    </lineage>
</organism>
<feature type="domain" description="GGDEF" evidence="3">
    <location>
        <begin position="961"/>
        <end position="1093"/>
    </location>
</feature>
<dbReference type="InterPro" id="IPR029016">
    <property type="entry name" value="GAF-like_dom_sf"/>
</dbReference>
<feature type="domain" description="PAC" evidence="2">
    <location>
        <begin position="566"/>
        <end position="618"/>
    </location>
</feature>
<feature type="transmembrane region" description="Helical" evidence="1">
    <location>
        <begin position="74"/>
        <end position="94"/>
    </location>
</feature>
<dbReference type="Pfam" id="PF00989">
    <property type="entry name" value="PAS"/>
    <property type="match status" value="1"/>
</dbReference>
<dbReference type="CDD" id="cd01949">
    <property type="entry name" value="GGDEF"/>
    <property type="match status" value="1"/>
</dbReference>
<dbReference type="InterPro" id="IPR000160">
    <property type="entry name" value="GGDEF_dom"/>
</dbReference>
<accession>A0ABV8CER2</accession>
<feature type="transmembrane region" description="Helical" evidence="1">
    <location>
        <begin position="150"/>
        <end position="175"/>
    </location>
</feature>
<keyword evidence="4" id="KW-0808">Transferase</keyword>
<dbReference type="GO" id="GO:0052621">
    <property type="term" value="F:diguanylate cyclase activity"/>
    <property type="evidence" value="ECO:0007669"/>
    <property type="project" value="UniProtKB-EC"/>
</dbReference>
<dbReference type="Proteomes" id="UP001595758">
    <property type="component" value="Unassembled WGS sequence"/>
</dbReference>
<evidence type="ECO:0000259" key="2">
    <source>
        <dbReference type="PROSITE" id="PS50113"/>
    </source>
</evidence>
<feature type="transmembrane region" description="Helical" evidence="1">
    <location>
        <begin position="12"/>
        <end position="34"/>
    </location>
</feature>
<dbReference type="NCBIfam" id="TIGR00254">
    <property type="entry name" value="GGDEF"/>
    <property type="match status" value="1"/>
</dbReference>
<dbReference type="PANTHER" id="PTHR44757">
    <property type="entry name" value="DIGUANYLATE CYCLASE DGCP"/>
    <property type="match status" value="1"/>
</dbReference>
<dbReference type="Pfam" id="PF01590">
    <property type="entry name" value="GAF"/>
    <property type="match status" value="1"/>
</dbReference>
<comment type="caution">
    <text evidence="4">The sequence shown here is derived from an EMBL/GenBank/DDBJ whole genome shotgun (WGS) entry which is preliminary data.</text>
</comment>
<reference evidence="5" key="1">
    <citation type="journal article" date="2019" name="Int. J. Syst. Evol. Microbiol.">
        <title>The Global Catalogue of Microorganisms (GCM) 10K type strain sequencing project: providing services to taxonomists for standard genome sequencing and annotation.</title>
        <authorList>
            <consortium name="The Broad Institute Genomics Platform"/>
            <consortium name="The Broad Institute Genome Sequencing Center for Infectious Disease"/>
            <person name="Wu L."/>
            <person name="Ma J."/>
        </authorList>
    </citation>
    <scope>NUCLEOTIDE SEQUENCE [LARGE SCALE GENOMIC DNA]</scope>
    <source>
        <strain evidence="5">CCUG 59858</strain>
    </source>
</reference>
<dbReference type="InterPro" id="IPR000014">
    <property type="entry name" value="PAS"/>
</dbReference>
<dbReference type="InterPro" id="IPR013655">
    <property type="entry name" value="PAS_fold_3"/>
</dbReference>
<keyword evidence="4" id="KW-0548">Nucleotidyltransferase</keyword>
<dbReference type="InterPro" id="IPR013767">
    <property type="entry name" value="PAS_fold"/>
</dbReference>
<dbReference type="SUPFAM" id="SSF55785">
    <property type="entry name" value="PYP-like sensor domain (PAS domain)"/>
    <property type="match status" value="2"/>
</dbReference>
<gene>
    <name evidence="4" type="ORF">ACFORL_06120</name>
</gene>
<sequence>MPVNQVRARMHLITRSCVFIAYSLGVLAVIGWVSDKPVLVQVKPEWVPIQLATIICVMFTAVSVLLLTVKPRYSFYFCLPPLTIGLLTLGEYVLGVDLGIDHLLYNNQIESANLYPGRMAPNTALCIILLNSAIFLHIKSQSKFSKFVQFTQATLVFCFSLSALGGYLFGIQVAYSWPGLVAMAFCTAVMFILLSVAFIYYLYSRYSSFYSEYSIFQTMLITVGGTMFFILLWQAFLANSHWKTYKKIANDVQALIHQIDYGLYNKYQFVQRFFARSNNFNFDNRYIKADARLYLQDTPSLSLLQWQYGNRIFQLTNDGFRQPEPAQVIKCSQDVVTKTNSSFVANSYTHWQPYLCFTAKQNKDSLALFDIQAVLRYALSKSPLNDAALYIKYDQMTIFSQSNGDMQQRPELWAYKQEFKLEFLGIPLFIKVWPSRAYILSDTPWLPTVSIVLGLMITFLLAFVNHLKQQIAKDNSLLLSSITSKNNKLVEMENKFKWVYEGAPDMYLFVAIDKRIMECNDTYIENMGFKSKGDVLGRDVFDVMAMQNKVLEQSIKDQLAESSFINNIELNLINENNDIRQLTLKISPFIDHKQQLIGYLFSFRDIAQLKALEGKLMAREYSENLFRENQALYDLILDKTTDGWWDVNIETRACRISPKLYHSLGYESGSFPPTINFFKEHALPEDYNAMDANLLNHLNTQGKSAFTQEMRYRHRNGSICWILCRGQGILDPDGKIRRIVGTHLDITPLKKTQAELSRKIRELNLIYNTTTVISSAGDLSGAYKDCLKAIGQAMQFDIGFVYRYNPENDLLEIDGVWQNGNTTHELIPVERRTIATGQGIAGQCWQDKKLLMLNGEQFKSLYNDPFFEKYQFNEALAFPIMLNNGVEAVFEFFACTALKFTPEPSLFELLATQISSAVERRKSHYQLQQQALYDDLTKLPNRRACIETLEMTIRNAKQNNTRVGLMFLDLDGFKEVNDHFGHQVGDLLLIEVSKQFRKAIRAQDYLARLGGDEFLIVINDIPDTSLLTLIANRLLKSLNKPLLLENKIVKVSVSIGIATFPDAGNTVAALLKQADKAMYQVKQGGKNSFHAGS</sequence>
<dbReference type="Pfam" id="PF00990">
    <property type="entry name" value="GGDEF"/>
    <property type="match status" value="1"/>
</dbReference>
<dbReference type="Gene3D" id="3.30.450.40">
    <property type="match status" value="1"/>
</dbReference>
<dbReference type="SUPFAM" id="SSF55781">
    <property type="entry name" value="GAF domain-like"/>
    <property type="match status" value="1"/>
</dbReference>
<keyword evidence="1" id="KW-0472">Membrane</keyword>
<dbReference type="Pfam" id="PF08447">
    <property type="entry name" value="PAS_3"/>
    <property type="match status" value="1"/>
</dbReference>
<dbReference type="EMBL" id="JBHSAB010000010">
    <property type="protein sequence ID" value="MFC3908651.1"/>
    <property type="molecule type" value="Genomic_DNA"/>
</dbReference>
<dbReference type="SUPFAM" id="SSF55073">
    <property type="entry name" value="Nucleotide cyclase"/>
    <property type="match status" value="1"/>
</dbReference>
<protein>
    <submittedName>
        <fullName evidence="4">Diguanylate cyclase domain-containing protein</fullName>
        <ecNumber evidence="4">2.7.7.65</ecNumber>
    </submittedName>
</protein>
<dbReference type="InterPro" id="IPR000700">
    <property type="entry name" value="PAS-assoc_C"/>
</dbReference>
<evidence type="ECO:0000256" key="1">
    <source>
        <dbReference type="SAM" id="Phobius"/>
    </source>
</evidence>
<dbReference type="SMART" id="SM00086">
    <property type="entry name" value="PAC"/>
    <property type="match status" value="2"/>
</dbReference>
<evidence type="ECO:0000259" key="3">
    <source>
        <dbReference type="PROSITE" id="PS50887"/>
    </source>
</evidence>
<dbReference type="InterPro" id="IPR029787">
    <property type="entry name" value="Nucleotide_cyclase"/>
</dbReference>
<feature type="transmembrane region" description="Helical" evidence="1">
    <location>
        <begin position="46"/>
        <end position="67"/>
    </location>
</feature>
<dbReference type="InterPro" id="IPR035965">
    <property type="entry name" value="PAS-like_dom_sf"/>
</dbReference>
<dbReference type="Gene3D" id="3.30.450.20">
    <property type="entry name" value="PAS domain"/>
    <property type="match status" value="2"/>
</dbReference>
<feature type="transmembrane region" description="Helical" evidence="1">
    <location>
        <begin position="215"/>
        <end position="236"/>
    </location>
</feature>
<feature type="domain" description="PAC" evidence="2">
    <location>
        <begin position="706"/>
        <end position="758"/>
    </location>
</feature>
<proteinExistence type="predicted"/>
<dbReference type="InterPro" id="IPR043128">
    <property type="entry name" value="Rev_trsase/Diguanyl_cyclase"/>
</dbReference>
<dbReference type="SMART" id="SM00267">
    <property type="entry name" value="GGDEF"/>
    <property type="match status" value="1"/>
</dbReference>
<name>A0ABV8CER2_9GAMM</name>
<dbReference type="RefSeq" id="WP_382342135.1">
    <property type="nucleotide sequence ID" value="NZ_JBHSAB010000010.1"/>
</dbReference>
<feature type="transmembrane region" description="Helical" evidence="1">
    <location>
        <begin position="445"/>
        <end position="464"/>
    </location>
</feature>
<dbReference type="NCBIfam" id="TIGR00229">
    <property type="entry name" value="sensory_box"/>
    <property type="match status" value="2"/>
</dbReference>
<keyword evidence="1" id="KW-1133">Transmembrane helix</keyword>
<dbReference type="InterPro" id="IPR052155">
    <property type="entry name" value="Biofilm_reg_signaling"/>
</dbReference>
<feature type="transmembrane region" description="Helical" evidence="1">
    <location>
        <begin position="181"/>
        <end position="203"/>
    </location>
</feature>
<dbReference type="InterPro" id="IPR001610">
    <property type="entry name" value="PAC"/>
</dbReference>
<dbReference type="InterPro" id="IPR003018">
    <property type="entry name" value="GAF"/>
</dbReference>
<dbReference type="PANTHER" id="PTHR44757:SF2">
    <property type="entry name" value="BIOFILM ARCHITECTURE MAINTENANCE PROTEIN MBAA"/>
    <property type="match status" value="1"/>
</dbReference>
<keyword evidence="5" id="KW-1185">Reference proteome</keyword>